<accession>A0A0W8EAC8</accession>
<proteinExistence type="predicted"/>
<protein>
    <submittedName>
        <fullName evidence="2">Metal-dependent hydrolase</fullName>
    </submittedName>
</protein>
<dbReference type="PANTHER" id="PTHR43546:SF3">
    <property type="entry name" value="UPF0173 METAL-DEPENDENT HYDROLASE MJ1163"/>
    <property type="match status" value="1"/>
</dbReference>
<comment type="caution">
    <text evidence="2">The sequence shown here is derived from an EMBL/GenBank/DDBJ whole genome shotgun (WGS) entry which is preliminary data.</text>
</comment>
<dbReference type="NCBIfam" id="NF001911">
    <property type="entry name" value="PRK00685.1"/>
    <property type="match status" value="1"/>
</dbReference>
<dbReference type="Pfam" id="PF12706">
    <property type="entry name" value="Lactamase_B_2"/>
    <property type="match status" value="1"/>
</dbReference>
<dbReference type="InterPro" id="IPR001279">
    <property type="entry name" value="Metallo-B-lactamas"/>
</dbReference>
<dbReference type="PANTHER" id="PTHR43546">
    <property type="entry name" value="UPF0173 METAL-DEPENDENT HYDROLASE MJ1163-RELATED"/>
    <property type="match status" value="1"/>
</dbReference>
<feature type="domain" description="Metallo-beta-lactamase" evidence="1">
    <location>
        <begin position="6"/>
        <end position="105"/>
    </location>
</feature>
<evidence type="ECO:0000313" key="2">
    <source>
        <dbReference type="EMBL" id="KUG05595.1"/>
    </source>
</evidence>
<name>A0A0W8EAC8_9ZZZZ</name>
<organism evidence="2">
    <name type="scientific">hydrocarbon metagenome</name>
    <dbReference type="NCBI Taxonomy" id="938273"/>
    <lineage>
        <taxon>unclassified sequences</taxon>
        <taxon>metagenomes</taxon>
        <taxon>ecological metagenomes</taxon>
    </lineage>
</organism>
<sequence length="141" mass="15031">MNYGGTLGIDGVRFRMVPAVHSSWIEEGGIGCNGGGCAGFVIGMEDKAIYHAGDTALFSDMKLIGELYHPDIALLPIGGRFTMDPAEAMIAARYIGAPLVIPIHYNTWPVIAQDPGPFKTALERTTDIRVSILAPGETITV</sequence>
<dbReference type="InterPro" id="IPR036866">
    <property type="entry name" value="RibonucZ/Hydroxyglut_hydro"/>
</dbReference>
<dbReference type="InterPro" id="IPR050114">
    <property type="entry name" value="UPF0173_UPF0282_UlaG_hydrolase"/>
</dbReference>
<dbReference type="SUPFAM" id="SSF56281">
    <property type="entry name" value="Metallo-hydrolase/oxidoreductase"/>
    <property type="match status" value="1"/>
</dbReference>
<gene>
    <name evidence="2" type="ORF">ASZ90_016964</name>
</gene>
<keyword evidence="2" id="KW-0378">Hydrolase</keyword>
<dbReference type="GO" id="GO:0016787">
    <property type="term" value="F:hydrolase activity"/>
    <property type="evidence" value="ECO:0007669"/>
    <property type="project" value="UniProtKB-KW"/>
</dbReference>
<evidence type="ECO:0000259" key="1">
    <source>
        <dbReference type="Pfam" id="PF12706"/>
    </source>
</evidence>
<dbReference type="Gene3D" id="3.60.15.10">
    <property type="entry name" value="Ribonuclease Z/Hydroxyacylglutathione hydrolase-like"/>
    <property type="match status" value="1"/>
</dbReference>
<dbReference type="EMBL" id="LNQE01001797">
    <property type="protein sequence ID" value="KUG05595.1"/>
    <property type="molecule type" value="Genomic_DNA"/>
</dbReference>
<reference evidence="2" key="1">
    <citation type="journal article" date="2015" name="Proc. Natl. Acad. Sci. U.S.A.">
        <title>Networks of energetic and metabolic interactions define dynamics in microbial communities.</title>
        <authorList>
            <person name="Embree M."/>
            <person name="Liu J.K."/>
            <person name="Al-Bassam M.M."/>
            <person name="Zengler K."/>
        </authorList>
    </citation>
    <scope>NUCLEOTIDE SEQUENCE</scope>
</reference>
<dbReference type="AlphaFoldDB" id="A0A0W8EAC8"/>